<gene>
    <name evidence="2" type="ORF">HW270_00250</name>
</gene>
<feature type="transmembrane region" description="Helical" evidence="1">
    <location>
        <begin position="52"/>
        <end position="72"/>
    </location>
</feature>
<protein>
    <submittedName>
        <fullName evidence="2">Uncharacterized protein</fullName>
    </submittedName>
</protein>
<dbReference type="AlphaFoldDB" id="A0A7Y9B062"/>
<evidence type="ECO:0000256" key="1">
    <source>
        <dbReference type="SAM" id="Phobius"/>
    </source>
</evidence>
<name>A0A7Y9B062_9FIRM</name>
<dbReference type="EMBL" id="JABXYR010000001">
    <property type="protein sequence ID" value="NWO22520.1"/>
    <property type="molecule type" value="Genomic_DNA"/>
</dbReference>
<feature type="transmembrane region" description="Helical" evidence="1">
    <location>
        <begin position="191"/>
        <end position="212"/>
    </location>
</feature>
<comment type="caution">
    <text evidence="2">The sequence shown here is derived from an EMBL/GenBank/DDBJ whole genome shotgun (WGS) entry which is preliminary data.</text>
</comment>
<feature type="transmembrane region" description="Helical" evidence="1">
    <location>
        <begin position="160"/>
        <end position="179"/>
    </location>
</feature>
<keyword evidence="1" id="KW-0472">Membrane</keyword>
<evidence type="ECO:0000313" key="2">
    <source>
        <dbReference type="EMBL" id="NWO22520.1"/>
    </source>
</evidence>
<dbReference type="Proteomes" id="UP000526307">
    <property type="component" value="Unassembled WGS sequence"/>
</dbReference>
<dbReference type="RefSeq" id="WP_178978038.1">
    <property type="nucleotide sequence ID" value="NZ_JABXYR010000001.1"/>
</dbReference>
<evidence type="ECO:0000313" key="3">
    <source>
        <dbReference type="Proteomes" id="UP000526307"/>
    </source>
</evidence>
<keyword evidence="3" id="KW-1185">Reference proteome</keyword>
<sequence length="240" mass="27141">MEKGIKFHSIYFRYFIFVLMFAVTSLYVIAYHEVGDQAITISFGKVEISMTPGQFACRGFGVLIALSIILSFTSWKFSVGGSGIYIKKIDLLVPWDDINSVAHVWVNEYRALKPKASYLFYNRKSLIIYRKELKPICIYNISVLSLYVIKLFKPQLRSNILPASLATLSNVLLNGAILYEGLVNHYDIKSSVLFMGFIVLYLVKSLFIPLAITGHQNAIHGKLILHDTAYKRDGSKAVII</sequence>
<keyword evidence="1" id="KW-1133">Transmembrane helix</keyword>
<feature type="transmembrane region" description="Helical" evidence="1">
    <location>
        <begin position="12"/>
        <end position="32"/>
    </location>
</feature>
<reference evidence="2 3" key="1">
    <citation type="submission" date="2020-06" db="EMBL/GenBank/DDBJ databases">
        <title>Mogibacterium timidum strain W9173 genomic sequence.</title>
        <authorList>
            <person name="Wade W.G."/>
            <person name="Johnston C.D."/>
            <person name="Chen T."/>
            <person name="Dewhirst F.E."/>
        </authorList>
    </citation>
    <scope>NUCLEOTIDE SEQUENCE [LARGE SCALE GENOMIC DNA]</scope>
    <source>
        <strain evidence="2 3">W9173</strain>
    </source>
</reference>
<accession>A0A7Y9B062</accession>
<keyword evidence="1" id="KW-0812">Transmembrane</keyword>
<organism evidence="2 3">
    <name type="scientific">Mogibacterium timidum</name>
    <dbReference type="NCBI Taxonomy" id="35519"/>
    <lineage>
        <taxon>Bacteria</taxon>
        <taxon>Bacillati</taxon>
        <taxon>Bacillota</taxon>
        <taxon>Clostridia</taxon>
        <taxon>Peptostreptococcales</taxon>
        <taxon>Anaerovoracaceae</taxon>
        <taxon>Mogibacterium</taxon>
    </lineage>
</organism>
<proteinExistence type="predicted"/>